<evidence type="ECO:0000313" key="2">
    <source>
        <dbReference type="Proteomes" id="UP001620645"/>
    </source>
</evidence>
<sequence length="211" mass="23524">MCPSKTQHFERFHSSNIHTIFILSALFSISATFAQFVPAKNRCYSCASDNMKENFLTRSRGPPGRVREPRLFDSMCDSDTWVIREKSAIECQGACFKWQQTLNNSGVLSYATIRGCYERMFDSSVGGPTPSSDSSSSFAFTTECKHTQRALVCLDEFSSVEESTCWCFGDFCNAATAKGDGIRNAIRATASALFASSLFMSFWKLQQINCT</sequence>
<evidence type="ECO:0000313" key="1">
    <source>
        <dbReference type="EMBL" id="KAL3070892.1"/>
    </source>
</evidence>
<dbReference type="Pfam" id="PF06579">
    <property type="entry name" value="Ly-6_related"/>
    <property type="match status" value="1"/>
</dbReference>
<keyword evidence="2" id="KW-1185">Reference proteome</keyword>
<organism evidence="1 2">
    <name type="scientific">Heterodera schachtii</name>
    <name type="common">Sugarbeet cyst nematode worm</name>
    <name type="synonym">Tylenchus schachtii</name>
    <dbReference type="NCBI Taxonomy" id="97005"/>
    <lineage>
        <taxon>Eukaryota</taxon>
        <taxon>Metazoa</taxon>
        <taxon>Ecdysozoa</taxon>
        <taxon>Nematoda</taxon>
        <taxon>Chromadorea</taxon>
        <taxon>Rhabditida</taxon>
        <taxon>Tylenchina</taxon>
        <taxon>Tylenchomorpha</taxon>
        <taxon>Tylenchoidea</taxon>
        <taxon>Heteroderidae</taxon>
        <taxon>Heteroderinae</taxon>
        <taxon>Heterodera</taxon>
    </lineage>
</organism>
<dbReference type="Proteomes" id="UP001620645">
    <property type="component" value="Unassembled WGS sequence"/>
</dbReference>
<proteinExistence type="predicted"/>
<dbReference type="PANTHER" id="PTHR34722">
    <property type="entry name" value="HOMOLOG OF ODR-2 (TWO)-RELATED"/>
    <property type="match status" value="1"/>
</dbReference>
<gene>
    <name evidence="1" type="ORF">niasHS_017017</name>
</gene>
<dbReference type="PANTHER" id="PTHR34722:SF9">
    <property type="entry name" value="HOMOLOG OF ODR-2 (TWO)"/>
    <property type="match status" value="1"/>
</dbReference>
<dbReference type="EMBL" id="JBICCN010000402">
    <property type="protein sequence ID" value="KAL3070892.1"/>
    <property type="molecule type" value="Genomic_DNA"/>
</dbReference>
<accession>A0ABD2HZC0</accession>
<dbReference type="InterPro" id="IPR010558">
    <property type="entry name" value="Ly-6-related"/>
</dbReference>
<evidence type="ECO:0008006" key="3">
    <source>
        <dbReference type="Google" id="ProtNLM"/>
    </source>
</evidence>
<reference evidence="1 2" key="1">
    <citation type="submission" date="2024-10" db="EMBL/GenBank/DDBJ databases">
        <authorList>
            <person name="Kim D."/>
        </authorList>
    </citation>
    <scope>NUCLEOTIDE SEQUENCE [LARGE SCALE GENOMIC DNA]</scope>
    <source>
        <strain evidence="1">Taebaek</strain>
    </source>
</reference>
<protein>
    <recommendedName>
        <fullName evidence="3">Protein quiver</fullName>
    </recommendedName>
</protein>
<comment type="caution">
    <text evidence="1">The sequence shown here is derived from an EMBL/GenBank/DDBJ whole genome shotgun (WGS) entry which is preliminary data.</text>
</comment>
<dbReference type="AlphaFoldDB" id="A0ABD2HZC0"/>
<name>A0ABD2HZC0_HETSC</name>